<sequence length="211" mass="24697">MGGRIVKNKNGKSRFLLDECWLLSTNRKNSRLKIPNKNVLSITMGNPTKIRFFSLDSFDVSIACGYIKFLQMDDKIFVRVIDKYNLEDAEGERHLLKEGYIKLGYRMKGLKDPLKIRHCLQINKEKVMIIQAIADLGVLITNEQAEEILNYYKDAPWHKQKQLPNDRKELCNLVYDLLANSQFTYPMDYVEKRPVCFDIILKEIKQTQTKC</sequence>
<organism evidence="1 2">
    <name type="scientific">Enterococcus faecalis RP2S-4</name>
    <dbReference type="NCBI Taxonomy" id="1244145"/>
    <lineage>
        <taxon>Bacteria</taxon>
        <taxon>Bacillati</taxon>
        <taxon>Bacillota</taxon>
        <taxon>Bacilli</taxon>
        <taxon>Lactobacillales</taxon>
        <taxon>Enterococcaceae</taxon>
        <taxon>Enterococcus</taxon>
    </lineage>
</organism>
<proteinExistence type="predicted"/>
<dbReference type="AlphaFoldDB" id="A0ABC9TN91"/>
<name>A0ABC9TN91_ENTFL</name>
<evidence type="ECO:0000313" key="1">
    <source>
        <dbReference type="EMBL" id="EPI08710.1"/>
    </source>
</evidence>
<accession>A0ABC9TN91</accession>
<dbReference type="Proteomes" id="UP000015750">
    <property type="component" value="Unassembled WGS sequence"/>
</dbReference>
<reference evidence="1 2" key="1">
    <citation type="submission" date="2013-06" db="EMBL/GenBank/DDBJ databases">
        <authorList>
            <person name="Weinstock G."/>
            <person name="Sodergren E."/>
            <person name="Lobos E.A."/>
            <person name="Fulton L."/>
            <person name="Fulton R."/>
            <person name="Courtney L."/>
            <person name="Fronick C."/>
            <person name="O'Laughlin M."/>
            <person name="Godfrey J."/>
            <person name="Wilson R.M."/>
            <person name="Miner T."/>
            <person name="Farmer C."/>
            <person name="Delehaunty K."/>
            <person name="Cordes M."/>
            <person name="Minx P."/>
            <person name="Tomlinson C."/>
            <person name="Chen J."/>
            <person name="Wollam A."/>
            <person name="Pepin K.H."/>
            <person name="Bhonagiri V."/>
            <person name="Zhang X."/>
            <person name="Warren W."/>
            <person name="Mitreva M."/>
            <person name="Mardis E.R."/>
            <person name="Wilson R.K."/>
        </authorList>
    </citation>
    <scope>NUCLEOTIDE SEQUENCE [LARGE SCALE GENOMIC DNA]</scope>
    <source>
        <strain evidence="1 2">RP2S-4</strain>
    </source>
</reference>
<gene>
    <name evidence="1" type="ORF">D358_01485</name>
</gene>
<protein>
    <submittedName>
        <fullName evidence="1">Uncharacterized protein</fullName>
    </submittedName>
</protein>
<evidence type="ECO:0000313" key="2">
    <source>
        <dbReference type="Proteomes" id="UP000015750"/>
    </source>
</evidence>
<comment type="caution">
    <text evidence="1">The sequence shown here is derived from an EMBL/GenBank/DDBJ whole genome shotgun (WGS) entry which is preliminary data.</text>
</comment>
<dbReference type="EMBL" id="ATIR01000044">
    <property type="protein sequence ID" value="EPI08710.1"/>
    <property type="molecule type" value="Genomic_DNA"/>
</dbReference>